<protein>
    <submittedName>
        <fullName evidence="4">OprD family porin</fullName>
    </submittedName>
</protein>
<dbReference type="Pfam" id="PF03573">
    <property type="entry name" value="OprD"/>
    <property type="match status" value="1"/>
</dbReference>
<dbReference type="GO" id="GO:0016020">
    <property type="term" value="C:membrane"/>
    <property type="evidence" value="ECO:0007669"/>
    <property type="project" value="InterPro"/>
</dbReference>
<dbReference type="EMBL" id="CP026115">
    <property type="protein sequence ID" value="QHG68200.1"/>
    <property type="molecule type" value="Genomic_DNA"/>
</dbReference>
<reference evidence="4 5" key="1">
    <citation type="submission" date="2020-02" db="EMBL/GenBank/DDBJ databases">
        <title>Pseudomonas Putida W5 Complete Genome Assembly.</title>
        <authorList>
            <person name="Yuan Z.-C."/>
            <person name="Shaw G.A."/>
            <person name="Cusano A.D."/>
            <person name="Caddey B.J."/>
            <person name="Weselowski B.J."/>
        </authorList>
    </citation>
    <scope>NUCLEOTIDE SEQUENCE [LARGE SCALE GENOMIC DNA]</scope>
    <source>
        <strain evidence="4 5">W5</strain>
    </source>
</reference>
<gene>
    <name evidence="4" type="ORF">C2H86_09450</name>
</gene>
<dbReference type="InterPro" id="IPR023614">
    <property type="entry name" value="Porin_dom_sf"/>
</dbReference>
<proteinExistence type="inferred from homology"/>
<evidence type="ECO:0000256" key="3">
    <source>
        <dbReference type="ARBA" id="ARBA00022729"/>
    </source>
</evidence>
<dbReference type="AlphaFoldDB" id="A0A6I6Y991"/>
<keyword evidence="3" id="KW-0732">Signal</keyword>
<evidence type="ECO:0000256" key="1">
    <source>
        <dbReference type="ARBA" id="ARBA00009075"/>
    </source>
</evidence>
<keyword evidence="2" id="KW-0813">Transport</keyword>
<accession>A0A6I6Y991</accession>
<comment type="similarity">
    <text evidence="1">Belongs to the outer membrane porin (Opr) (TC 1.B.25) family.</text>
</comment>
<name>A0A6I6Y991_PSEPU</name>
<dbReference type="GO" id="GO:0015288">
    <property type="term" value="F:porin activity"/>
    <property type="evidence" value="ECO:0007669"/>
    <property type="project" value="TreeGrafter"/>
</dbReference>
<dbReference type="Proteomes" id="UP000464480">
    <property type="component" value="Chromosome"/>
</dbReference>
<dbReference type="Gene3D" id="2.40.160.10">
    <property type="entry name" value="Porin"/>
    <property type="match status" value="1"/>
</dbReference>
<sequence length="122" mass="13524">MLEDSTASLELRNFYMNRDFRQSTATQAKAQEWAQGFPMRYQSGFSDGALGFGLDGLGLLGLKLDSGGGRSGTQMLKQDRETRRAQDEYAELGLTVKMRLSHSLVRLGPRPATSAMTWTITD</sequence>
<dbReference type="PANTHER" id="PTHR34596:SF2">
    <property type="entry name" value="CHITOPORIN"/>
    <property type="match status" value="1"/>
</dbReference>
<dbReference type="InterPro" id="IPR005318">
    <property type="entry name" value="OM_porin_bac"/>
</dbReference>
<organism evidence="4 5">
    <name type="scientific">Pseudomonas putida</name>
    <name type="common">Arthrobacter siderocapsulatus</name>
    <dbReference type="NCBI Taxonomy" id="303"/>
    <lineage>
        <taxon>Bacteria</taxon>
        <taxon>Pseudomonadati</taxon>
        <taxon>Pseudomonadota</taxon>
        <taxon>Gammaproteobacteria</taxon>
        <taxon>Pseudomonadales</taxon>
        <taxon>Pseudomonadaceae</taxon>
        <taxon>Pseudomonas</taxon>
    </lineage>
</organism>
<evidence type="ECO:0000313" key="4">
    <source>
        <dbReference type="EMBL" id="QHG68200.1"/>
    </source>
</evidence>
<evidence type="ECO:0000313" key="5">
    <source>
        <dbReference type="Proteomes" id="UP000464480"/>
    </source>
</evidence>
<evidence type="ECO:0000256" key="2">
    <source>
        <dbReference type="ARBA" id="ARBA00022448"/>
    </source>
</evidence>
<dbReference type="PANTHER" id="PTHR34596">
    <property type="entry name" value="CHITOPORIN"/>
    <property type="match status" value="1"/>
</dbReference>